<dbReference type="GO" id="GO:0006351">
    <property type="term" value="P:DNA-templated transcription"/>
    <property type="evidence" value="ECO:0007669"/>
    <property type="project" value="TreeGrafter"/>
</dbReference>
<name>A0A1H8GAK5_9RHOB</name>
<dbReference type="EMBL" id="FOCM01000004">
    <property type="protein sequence ID" value="SEN41013.1"/>
    <property type="molecule type" value="Genomic_DNA"/>
</dbReference>
<gene>
    <name evidence="3" type="ORF">SAMN04488011_1047</name>
</gene>
<dbReference type="PROSITE" id="PS50931">
    <property type="entry name" value="HTH_LYSR"/>
    <property type="match status" value="1"/>
</dbReference>
<sequence length="275" mass="29657">MALFLAVADAGSLAGAARHSGASVPTLSRRMAALETLLGRRLFDRGARGYALTAEGHALAREVGGLREVTQRLGRLTSDQGPLSVRITAGDWTCRFLARHLDRWWSPDAPWVPAFVPSTAELDIARRAADIGIRNRRPAQDWLAGRRTATIRYAIYALSKDVEGFVTLPEGDGVPPSARWVRSEPDKRIVTTATSPRLALDLARAGVGRVVLPTFIGDAEPLQRLGPEIDALAHEEWLVAHHAARNDPGIRPALDALAAVLSDRRLRASAGEGAP</sequence>
<dbReference type="Proteomes" id="UP000199372">
    <property type="component" value="Unassembled WGS sequence"/>
</dbReference>
<dbReference type="InterPro" id="IPR036388">
    <property type="entry name" value="WH-like_DNA-bd_sf"/>
</dbReference>
<dbReference type="InterPro" id="IPR058163">
    <property type="entry name" value="LysR-type_TF_proteobact-type"/>
</dbReference>
<reference evidence="4" key="1">
    <citation type="submission" date="2016-10" db="EMBL/GenBank/DDBJ databases">
        <authorList>
            <person name="Varghese N."/>
            <person name="Submissions S."/>
        </authorList>
    </citation>
    <scope>NUCLEOTIDE SEQUENCE [LARGE SCALE GENOMIC DNA]</scope>
    <source>
        <strain evidence="4">DSM 26893</strain>
    </source>
</reference>
<dbReference type="GO" id="GO:0043565">
    <property type="term" value="F:sequence-specific DNA binding"/>
    <property type="evidence" value="ECO:0007669"/>
    <property type="project" value="TreeGrafter"/>
</dbReference>
<evidence type="ECO:0000256" key="1">
    <source>
        <dbReference type="ARBA" id="ARBA00009437"/>
    </source>
</evidence>
<feature type="domain" description="HTH lysR-type" evidence="2">
    <location>
        <begin position="1"/>
        <end position="53"/>
    </location>
</feature>
<dbReference type="SUPFAM" id="SSF53850">
    <property type="entry name" value="Periplasmic binding protein-like II"/>
    <property type="match status" value="1"/>
</dbReference>
<dbReference type="SUPFAM" id="SSF46785">
    <property type="entry name" value="Winged helix' DNA-binding domain"/>
    <property type="match status" value="1"/>
</dbReference>
<dbReference type="PANTHER" id="PTHR30537:SF3">
    <property type="entry name" value="TRANSCRIPTIONAL REGULATORY PROTEIN"/>
    <property type="match status" value="1"/>
</dbReference>
<dbReference type="InterPro" id="IPR036390">
    <property type="entry name" value="WH_DNA-bd_sf"/>
</dbReference>
<dbReference type="Gene3D" id="1.10.10.10">
    <property type="entry name" value="Winged helix-like DNA-binding domain superfamily/Winged helix DNA-binding domain"/>
    <property type="match status" value="1"/>
</dbReference>
<dbReference type="AlphaFoldDB" id="A0A1H8GAK5"/>
<dbReference type="Pfam" id="PF00126">
    <property type="entry name" value="HTH_1"/>
    <property type="match status" value="1"/>
</dbReference>
<evidence type="ECO:0000259" key="2">
    <source>
        <dbReference type="PROSITE" id="PS50931"/>
    </source>
</evidence>
<dbReference type="GO" id="GO:0003700">
    <property type="term" value="F:DNA-binding transcription factor activity"/>
    <property type="evidence" value="ECO:0007669"/>
    <property type="project" value="InterPro"/>
</dbReference>
<accession>A0A1H8GAK5</accession>
<proteinExistence type="inferred from homology"/>
<protein>
    <submittedName>
        <fullName evidence="3">Transcriptional regulator, LysR family</fullName>
    </submittedName>
</protein>
<dbReference type="InterPro" id="IPR000847">
    <property type="entry name" value="LysR_HTH_N"/>
</dbReference>
<keyword evidence="4" id="KW-1185">Reference proteome</keyword>
<comment type="similarity">
    <text evidence="1">Belongs to the LysR transcriptional regulatory family.</text>
</comment>
<dbReference type="PANTHER" id="PTHR30537">
    <property type="entry name" value="HTH-TYPE TRANSCRIPTIONAL REGULATOR"/>
    <property type="match status" value="1"/>
</dbReference>
<evidence type="ECO:0000313" key="3">
    <source>
        <dbReference type="EMBL" id="SEN41013.1"/>
    </source>
</evidence>
<organism evidence="3 4">
    <name type="scientific">Palleronia pelagia</name>
    <dbReference type="NCBI Taxonomy" id="387096"/>
    <lineage>
        <taxon>Bacteria</taxon>
        <taxon>Pseudomonadati</taxon>
        <taxon>Pseudomonadota</taxon>
        <taxon>Alphaproteobacteria</taxon>
        <taxon>Rhodobacterales</taxon>
        <taxon>Roseobacteraceae</taxon>
        <taxon>Palleronia</taxon>
    </lineage>
</organism>
<evidence type="ECO:0000313" key="4">
    <source>
        <dbReference type="Proteomes" id="UP000199372"/>
    </source>
</evidence>